<organism evidence="2 3">
    <name type="scientific">Methylovulum psychrotolerans</name>
    <dbReference type="NCBI Taxonomy" id="1704499"/>
    <lineage>
        <taxon>Bacteria</taxon>
        <taxon>Pseudomonadati</taxon>
        <taxon>Pseudomonadota</taxon>
        <taxon>Gammaproteobacteria</taxon>
        <taxon>Methylococcales</taxon>
        <taxon>Methylococcaceae</taxon>
        <taxon>Methylovulum</taxon>
    </lineage>
</organism>
<accession>A0A2S5CHY8</accession>
<evidence type="ECO:0000313" key="2">
    <source>
        <dbReference type="EMBL" id="POZ50430.1"/>
    </source>
</evidence>
<reference evidence="2 3" key="1">
    <citation type="submission" date="2017-11" db="EMBL/GenBank/DDBJ databases">
        <title>Draft Genome Sequence of Methylobacter psychrotolerans Sph1T, an Obligate Methanotroph from Low-Temperature Environments.</title>
        <authorList>
            <person name="Oshkin I.Y."/>
            <person name="Miroshnikov K."/>
            <person name="Belova S.E."/>
            <person name="Korzhenkov A."/>
            <person name="Toshchakov S.V."/>
            <person name="Dedysh S.N."/>
        </authorList>
    </citation>
    <scope>NUCLEOTIDE SEQUENCE [LARGE SCALE GENOMIC DNA]</scope>
    <source>
        <strain evidence="2 3">Sph1</strain>
    </source>
</reference>
<name>A0A2S5CHY8_9GAMM</name>
<protein>
    <recommendedName>
        <fullName evidence="4">Spondin domain-containing protein</fullName>
    </recommendedName>
</protein>
<proteinExistence type="predicted"/>
<dbReference type="AlphaFoldDB" id="A0A2S5CHY8"/>
<evidence type="ECO:0000313" key="3">
    <source>
        <dbReference type="Proteomes" id="UP000237423"/>
    </source>
</evidence>
<evidence type="ECO:0008006" key="4">
    <source>
        <dbReference type="Google" id="ProtNLM"/>
    </source>
</evidence>
<gene>
    <name evidence="2" type="ORF">AADEFJLK_03843</name>
</gene>
<dbReference type="RefSeq" id="WP_103975414.1">
    <property type="nucleotide sequence ID" value="NZ_PGFZ01000011.1"/>
</dbReference>
<keyword evidence="1" id="KW-0732">Signal</keyword>
<dbReference type="Proteomes" id="UP000237423">
    <property type="component" value="Unassembled WGS sequence"/>
</dbReference>
<feature type="chain" id="PRO_5015682763" description="Spondin domain-containing protein" evidence="1">
    <location>
        <begin position="25"/>
        <end position="244"/>
    </location>
</feature>
<comment type="caution">
    <text evidence="2">The sequence shown here is derived from an EMBL/GenBank/DDBJ whole genome shotgun (WGS) entry which is preliminary data.</text>
</comment>
<sequence>MMLLPKLSACGLAVGLVLAAPAFAHDEILIKAVVENTGGDNAIAIGHGCEDTHLPIRAQSVVFPTKNPELIASDGHTITDLSEIIGPSVYAGQVDTIQDRNIFNKQHEKHDKLGNAIGFYGMDGRLGTTLQGRVPFQFTAPGFAATSCATALKIEVAIADICDFTAPTIQAGKVNLWIPDNGSQYANLGGPQNIDGIGEPPIFQVTRNLTTNPLPNGCGAGFTVTVRPSAADVDAHLGIPGWHY</sequence>
<dbReference type="EMBL" id="PGFZ01000011">
    <property type="protein sequence ID" value="POZ50430.1"/>
    <property type="molecule type" value="Genomic_DNA"/>
</dbReference>
<feature type="signal peptide" evidence="1">
    <location>
        <begin position="1"/>
        <end position="24"/>
    </location>
</feature>
<evidence type="ECO:0000256" key="1">
    <source>
        <dbReference type="SAM" id="SignalP"/>
    </source>
</evidence>